<keyword evidence="6" id="KW-1185">Reference proteome</keyword>
<dbReference type="Proteomes" id="UP000000311">
    <property type="component" value="Unassembled WGS sequence"/>
</dbReference>
<keyword evidence="3" id="KW-1133">Transmembrane helix</keyword>
<evidence type="ECO:0000256" key="3">
    <source>
        <dbReference type="SAM" id="Phobius"/>
    </source>
</evidence>
<keyword evidence="3" id="KW-0472">Membrane</keyword>
<evidence type="ECO:0000313" key="6">
    <source>
        <dbReference type="Proteomes" id="UP000000311"/>
    </source>
</evidence>
<feature type="coiled-coil region" evidence="1">
    <location>
        <begin position="412"/>
        <end position="439"/>
    </location>
</feature>
<dbReference type="InterPro" id="IPR036058">
    <property type="entry name" value="Kazal_dom_sf"/>
</dbReference>
<dbReference type="InParanoid" id="E2AVJ7"/>
<dbReference type="SUPFAM" id="SSF81995">
    <property type="entry name" value="beta-sandwich domain of Sec23/24"/>
    <property type="match status" value="1"/>
</dbReference>
<organism evidence="6">
    <name type="scientific">Camponotus floridanus</name>
    <name type="common">Florida carpenter ant</name>
    <dbReference type="NCBI Taxonomy" id="104421"/>
    <lineage>
        <taxon>Eukaryota</taxon>
        <taxon>Metazoa</taxon>
        <taxon>Ecdysozoa</taxon>
        <taxon>Arthropoda</taxon>
        <taxon>Hexapoda</taxon>
        <taxon>Insecta</taxon>
        <taxon>Pterygota</taxon>
        <taxon>Neoptera</taxon>
        <taxon>Endopterygota</taxon>
        <taxon>Hymenoptera</taxon>
        <taxon>Apocrita</taxon>
        <taxon>Aculeata</taxon>
        <taxon>Formicoidea</taxon>
        <taxon>Formicidae</taxon>
        <taxon>Formicinae</taxon>
        <taxon>Camponotus</taxon>
    </lineage>
</organism>
<gene>
    <name evidence="5" type="ORF">EAG_13863</name>
</gene>
<keyword evidence="3" id="KW-0812">Transmembrane</keyword>
<sequence length="496" mass="54675">MISRYQTRKHRLGWILGIFLLSLVVVSSHEAVPLNHQSTPDASTLKIEARESEASIILGKDLVLGPPLSTRASIIANSSNSNDVASTKIDSFVGSTIVDRIPFGEQRANNVLRKPSMSKTETSGGSYIIDNRYQASKGPKTAWKRDSYLEALRHSRNSDDPREGIVQTDLKTKTNRREYVQGPVYRQDTEYGSPESSYASKNPRITYGGPSDSYPQSFKPSMSYSDHYNAPQNSYGPPQNSYGPPQDGPSFYPQTPSYGPPANSYPPSQQGEIKGYGPSVHTSIPTPIYGAPYALPDVSHISLLPSFDLGLPFALKLNAFTIAKIILKLVIFKMIVKFIAIICLLLFIPKLEIIKKKVSNKDENNEERNLSSRFAFLSMFTFCENTYALPDDAKPISDQIKEIKEPKDIKEAATASKDVKDAIKAAKEAKKNKKDCARECGNDYDPICVHDPADSNFKPRTFGTQCALDVHNCEMGMKLAVKSKGECPGSGGVKLS</sequence>
<feature type="signal peptide" evidence="4">
    <location>
        <begin position="1"/>
        <end position="28"/>
    </location>
</feature>
<protein>
    <recommendedName>
        <fullName evidence="7">Kazal-like domain-containing protein</fullName>
    </recommendedName>
</protein>
<dbReference type="STRING" id="104421.E2AVJ7"/>
<dbReference type="OrthoDB" id="8122776at2759"/>
<evidence type="ECO:0000256" key="2">
    <source>
        <dbReference type="SAM" id="MobiDB-lite"/>
    </source>
</evidence>
<feature type="compositionally biased region" description="Basic and acidic residues" evidence="2">
    <location>
        <begin position="154"/>
        <end position="163"/>
    </location>
</feature>
<evidence type="ECO:0008006" key="7">
    <source>
        <dbReference type="Google" id="ProtNLM"/>
    </source>
</evidence>
<feature type="compositionally biased region" description="Basic and acidic residues" evidence="2">
    <location>
        <begin position="170"/>
        <end position="179"/>
    </location>
</feature>
<evidence type="ECO:0000256" key="1">
    <source>
        <dbReference type="SAM" id="Coils"/>
    </source>
</evidence>
<dbReference type="OMA" id="IDFSWPF"/>
<feature type="region of interest" description="Disordered" evidence="2">
    <location>
        <begin position="154"/>
        <end position="277"/>
    </location>
</feature>
<dbReference type="AlphaFoldDB" id="E2AVJ7"/>
<dbReference type="Gene3D" id="3.30.60.30">
    <property type="match status" value="1"/>
</dbReference>
<dbReference type="EMBL" id="GL443122">
    <property type="protein sequence ID" value="EFN62548.1"/>
    <property type="molecule type" value="Genomic_DNA"/>
</dbReference>
<evidence type="ECO:0000313" key="5">
    <source>
        <dbReference type="EMBL" id="EFN62548.1"/>
    </source>
</evidence>
<accession>E2AVJ7</accession>
<feature type="compositionally biased region" description="Polar residues" evidence="2">
    <location>
        <begin position="213"/>
        <end position="243"/>
    </location>
</feature>
<feature type="transmembrane region" description="Helical" evidence="3">
    <location>
        <begin position="325"/>
        <end position="348"/>
    </location>
</feature>
<reference evidence="5 6" key="1">
    <citation type="journal article" date="2010" name="Science">
        <title>Genomic comparison of the ants Camponotus floridanus and Harpegnathos saltator.</title>
        <authorList>
            <person name="Bonasio R."/>
            <person name="Zhang G."/>
            <person name="Ye C."/>
            <person name="Mutti N.S."/>
            <person name="Fang X."/>
            <person name="Qin N."/>
            <person name="Donahue G."/>
            <person name="Yang P."/>
            <person name="Li Q."/>
            <person name="Li C."/>
            <person name="Zhang P."/>
            <person name="Huang Z."/>
            <person name="Berger S.L."/>
            <person name="Reinberg D."/>
            <person name="Wang J."/>
            <person name="Liebig J."/>
        </authorList>
    </citation>
    <scope>NUCLEOTIDE SEQUENCE [LARGE SCALE GENOMIC DNA]</scope>
    <source>
        <strain evidence="6">C129</strain>
    </source>
</reference>
<keyword evidence="4" id="KW-0732">Signal</keyword>
<keyword evidence="1" id="KW-0175">Coiled coil</keyword>
<dbReference type="CDD" id="cd00104">
    <property type="entry name" value="KAZAL_FS"/>
    <property type="match status" value="1"/>
</dbReference>
<name>E2AVJ7_CAMFO</name>
<evidence type="ECO:0000256" key="4">
    <source>
        <dbReference type="SAM" id="SignalP"/>
    </source>
</evidence>
<proteinExistence type="predicted"/>
<feature type="chain" id="PRO_5005672791" description="Kazal-like domain-containing protein" evidence="4">
    <location>
        <begin position="29"/>
        <end position="496"/>
    </location>
</feature>
<dbReference type="SUPFAM" id="SSF100895">
    <property type="entry name" value="Kazal-type serine protease inhibitors"/>
    <property type="match status" value="1"/>
</dbReference>